<dbReference type="EMBL" id="BONZ01000083">
    <property type="protein sequence ID" value="GIH19676.1"/>
    <property type="molecule type" value="Genomic_DNA"/>
</dbReference>
<keyword evidence="1" id="KW-1133">Transmembrane helix</keyword>
<evidence type="ECO:0000313" key="2">
    <source>
        <dbReference type="EMBL" id="GIH19676.1"/>
    </source>
</evidence>
<dbReference type="AlphaFoldDB" id="A0A8J3VVD7"/>
<keyword evidence="3" id="KW-1185">Reference proteome</keyword>
<evidence type="ECO:0000313" key="3">
    <source>
        <dbReference type="Proteomes" id="UP000642748"/>
    </source>
</evidence>
<keyword evidence="1" id="KW-0472">Membrane</keyword>
<accession>A0A8J3VVD7</accession>
<organism evidence="2 3">
    <name type="scientific">Rugosimonospora africana</name>
    <dbReference type="NCBI Taxonomy" id="556532"/>
    <lineage>
        <taxon>Bacteria</taxon>
        <taxon>Bacillati</taxon>
        <taxon>Actinomycetota</taxon>
        <taxon>Actinomycetes</taxon>
        <taxon>Micromonosporales</taxon>
        <taxon>Micromonosporaceae</taxon>
        <taxon>Rugosimonospora</taxon>
    </lineage>
</organism>
<evidence type="ECO:0000256" key="1">
    <source>
        <dbReference type="SAM" id="Phobius"/>
    </source>
</evidence>
<feature type="transmembrane region" description="Helical" evidence="1">
    <location>
        <begin position="31"/>
        <end position="52"/>
    </location>
</feature>
<gene>
    <name evidence="2" type="ORF">Raf01_78480</name>
</gene>
<protein>
    <submittedName>
        <fullName evidence="2">Uncharacterized protein</fullName>
    </submittedName>
</protein>
<dbReference type="RefSeq" id="WP_203923124.1">
    <property type="nucleotide sequence ID" value="NZ_BONZ01000083.1"/>
</dbReference>
<dbReference type="Proteomes" id="UP000642748">
    <property type="component" value="Unassembled WGS sequence"/>
</dbReference>
<reference evidence="2" key="1">
    <citation type="submission" date="2021-01" db="EMBL/GenBank/DDBJ databases">
        <title>Whole genome shotgun sequence of Rugosimonospora africana NBRC 104875.</title>
        <authorList>
            <person name="Komaki H."/>
            <person name="Tamura T."/>
        </authorList>
    </citation>
    <scope>NUCLEOTIDE SEQUENCE</scope>
    <source>
        <strain evidence="2">NBRC 104875</strain>
    </source>
</reference>
<sequence>MTLTVLAAVGVVCGLVLMRLASRWLAEKLGLLPWLGILIGGLALFLLGLDLYGRWSRWALFRWADRDGWSTLAVHRDWPWATTEPGVTAPVVLCALSKTVDGLPVTVGEVTWAPGRMLDVAGAAKGHGFFAVLRLPRRYTRLGVHRKLNPHRLQPGQDEFARSFWTICTDAELAVSHIGPDIKAAHVAGNLPDWMLVNDELYVVARGAGPLKPSVATDLTRQVCRIADLLRLTRD</sequence>
<keyword evidence="1" id="KW-0812">Transmembrane</keyword>
<proteinExistence type="predicted"/>
<comment type="caution">
    <text evidence="2">The sequence shown here is derived from an EMBL/GenBank/DDBJ whole genome shotgun (WGS) entry which is preliminary data.</text>
</comment>
<name>A0A8J3VVD7_9ACTN</name>